<organism evidence="1">
    <name type="scientific">Photinus pyralis</name>
    <name type="common">Common eastern firefly</name>
    <name type="synonym">Lampyris pyralis</name>
    <dbReference type="NCBI Taxonomy" id="7054"/>
    <lineage>
        <taxon>Eukaryota</taxon>
        <taxon>Metazoa</taxon>
        <taxon>Ecdysozoa</taxon>
        <taxon>Arthropoda</taxon>
        <taxon>Hexapoda</taxon>
        <taxon>Insecta</taxon>
        <taxon>Pterygota</taxon>
        <taxon>Neoptera</taxon>
        <taxon>Endopterygota</taxon>
        <taxon>Coleoptera</taxon>
        <taxon>Polyphaga</taxon>
        <taxon>Elateriformia</taxon>
        <taxon>Elateroidea</taxon>
        <taxon>Lampyridae</taxon>
        <taxon>Lampyrinae</taxon>
        <taxon>Photinus</taxon>
    </lineage>
</organism>
<name>A0A1Y1LFJ5_PHOPY</name>
<accession>A0A1Y1LFJ5</accession>
<reference evidence="1" key="1">
    <citation type="journal article" date="2016" name="Sci. Rep.">
        <title>Molecular characterization of firefly nuptial gifts: a multi-omics approach sheds light on postcopulatory sexual selection.</title>
        <authorList>
            <person name="Al-Wathiqui N."/>
            <person name="Fallon T.R."/>
            <person name="South A."/>
            <person name="Weng J.K."/>
            <person name="Lewis S.M."/>
        </authorList>
    </citation>
    <scope>NUCLEOTIDE SEQUENCE</scope>
</reference>
<dbReference type="AlphaFoldDB" id="A0A1Y1LFJ5"/>
<dbReference type="EMBL" id="GEZM01057183">
    <property type="protein sequence ID" value="JAV72404.1"/>
    <property type="molecule type" value="Transcribed_RNA"/>
</dbReference>
<protein>
    <submittedName>
        <fullName evidence="1">Uncharacterized protein</fullName>
    </submittedName>
</protein>
<sequence length="108" mass="12084">MIRPKNLHTISLYKSYAAYFKYIVIKRVPHMVQTVNYVKEESNKGKNGTYANGLSSAMGVVATDPDLDRPASSKFCIELDLEDTLVLTFSYADPTLSSIDLKESECLI</sequence>
<proteinExistence type="predicted"/>
<evidence type="ECO:0000313" key="1">
    <source>
        <dbReference type="EMBL" id="JAV72404.1"/>
    </source>
</evidence>